<evidence type="ECO:0000256" key="1">
    <source>
        <dbReference type="ARBA" id="ARBA00004496"/>
    </source>
</evidence>
<evidence type="ECO:0000256" key="4">
    <source>
        <dbReference type="ARBA" id="ARBA00004637"/>
    </source>
</evidence>
<keyword evidence="8" id="KW-0999">Mitochondrion inner membrane</keyword>
<evidence type="ECO:0000313" key="28">
    <source>
        <dbReference type="EMBL" id="CAB4711909.1"/>
    </source>
</evidence>
<dbReference type="GO" id="GO:0006915">
    <property type="term" value="P:apoptotic process"/>
    <property type="evidence" value="ECO:0007669"/>
    <property type="project" value="UniProtKB-KW"/>
</dbReference>
<comment type="catalytic activity">
    <reaction evidence="24">
        <text>decanoyl-CoA + H2O = decanoate + CoA + H(+)</text>
        <dbReference type="Rhea" id="RHEA:40059"/>
        <dbReference type="ChEBI" id="CHEBI:15377"/>
        <dbReference type="ChEBI" id="CHEBI:15378"/>
        <dbReference type="ChEBI" id="CHEBI:27689"/>
        <dbReference type="ChEBI" id="CHEBI:57287"/>
        <dbReference type="ChEBI" id="CHEBI:61430"/>
    </reaction>
    <physiologicalReaction direction="left-to-right" evidence="24">
        <dbReference type="Rhea" id="RHEA:40060"/>
    </physiologicalReaction>
</comment>
<organism evidence="29">
    <name type="scientific">freshwater metagenome</name>
    <dbReference type="NCBI Taxonomy" id="449393"/>
    <lineage>
        <taxon>unclassified sequences</taxon>
        <taxon>metagenomes</taxon>
        <taxon>ecological metagenomes</taxon>
    </lineage>
</organism>
<comment type="catalytic activity">
    <reaction evidence="25">
        <text>dodecanoyl-CoA + H2O = dodecanoate + CoA + H(+)</text>
        <dbReference type="Rhea" id="RHEA:30135"/>
        <dbReference type="ChEBI" id="CHEBI:15377"/>
        <dbReference type="ChEBI" id="CHEBI:15378"/>
        <dbReference type="ChEBI" id="CHEBI:18262"/>
        <dbReference type="ChEBI" id="CHEBI:57287"/>
        <dbReference type="ChEBI" id="CHEBI:57375"/>
    </reaction>
    <physiologicalReaction direction="left-to-right" evidence="25">
        <dbReference type="Rhea" id="RHEA:30136"/>
    </physiologicalReaction>
</comment>
<evidence type="ECO:0000256" key="13">
    <source>
        <dbReference type="ARBA" id="ARBA00023128"/>
    </source>
</evidence>
<dbReference type="InterPro" id="IPR006683">
    <property type="entry name" value="Thioestr_dom"/>
</dbReference>
<comment type="catalytic activity">
    <reaction evidence="22">
        <text>octanoyl-CoA + H2O = octanoate + CoA + H(+)</text>
        <dbReference type="Rhea" id="RHEA:30143"/>
        <dbReference type="ChEBI" id="CHEBI:15377"/>
        <dbReference type="ChEBI" id="CHEBI:15378"/>
        <dbReference type="ChEBI" id="CHEBI:25646"/>
        <dbReference type="ChEBI" id="CHEBI:57287"/>
        <dbReference type="ChEBI" id="CHEBI:57386"/>
    </reaction>
    <physiologicalReaction direction="left-to-right" evidence="22">
        <dbReference type="Rhea" id="RHEA:30144"/>
    </physiologicalReaction>
</comment>
<gene>
    <name evidence="28" type="ORF">UFOPK2602_01210</name>
    <name evidence="29" type="ORF">UFOPK2806_01685</name>
    <name evidence="30" type="ORF">UFOPK4306_01950</name>
</gene>
<reference evidence="29" key="1">
    <citation type="submission" date="2020-05" db="EMBL/GenBank/DDBJ databases">
        <authorList>
            <person name="Chiriac C."/>
            <person name="Salcher M."/>
            <person name="Ghai R."/>
            <person name="Kavagutti S V."/>
        </authorList>
    </citation>
    <scope>NUCLEOTIDE SEQUENCE</scope>
</reference>
<keyword evidence="15" id="KW-0966">Cell projection</keyword>
<feature type="domain" description="Thioesterase" evidence="27">
    <location>
        <begin position="141"/>
        <end position="211"/>
    </location>
</feature>
<dbReference type="GO" id="GO:0005743">
    <property type="term" value="C:mitochondrial inner membrane"/>
    <property type="evidence" value="ECO:0007669"/>
    <property type="project" value="UniProtKB-SubCell"/>
</dbReference>
<evidence type="ECO:0000256" key="25">
    <source>
        <dbReference type="ARBA" id="ARBA00048074"/>
    </source>
</evidence>
<sequence>MADAVLDAGYLDPERPSPLMREGFTAPAEFTPVEQAKADLADATRRIIDEQVTTVADAAAIREAQQLVKRAADLLAGREHGRPYDEPAEGSLQPSQVRPFPSYSPFIGLMNPIAPPMTIEWGEDFVVGRATYGLVYEGPPGCLHGGFIAAGFDEILGLSQGLSGQVGMTGRLTISYRSPTPLFREIVYRARFIRKDGRKVFVEATLHAGDTLCAEAEGLFIAMKPEFFEQLTALRGENHRAR</sequence>
<dbReference type="GO" id="GO:0032587">
    <property type="term" value="C:ruffle membrane"/>
    <property type="evidence" value="ECO:0007669"/>
    <property type="project" value="UniProtKB-SubCell"/>
</dbReference>
<evidence type="ECO:0000256" key="26">
    <source>
        <dbReference type="ARBA" id="ARBA00048180"/>
    </source>
</evidence>
<evidence type="ECO:0000256" key="14">
    <source>
        <dbReference type="ARBA" id="ARBA00023136"/>
    </source>
</evidence>
<dbReference type="GO" id="GO:0005758">
    <property type="term" value="C:mitochondrial intermembrane space"/>
    <property type="evidence" value="ECO:0007669"/>
    <property type="project" value="UniProtKB-SubCell"/>
</dbReference>
<evidence type="ECO:0000256" key="21">
    <source>
        <dbReference type="ARBA" id="ARBA00043210"/>
    </source>
</evidence>
<comment type="catalytic activity">
    <reaction evidence="26">
        <text>tetradecanoyl-CoA + H2O = tetradecanoate + CoA + H(+)</text>
        <dbReference type="Rhea" id="RHEA:40119"/>
        <dbReference type="ChEBI" id="CHEBI:15377"/>
        <dbReference type="ChEBI" id="CHEBI:15378"/>
        <dbReference type="ChEBI" id="CHEBI:30807"/>
        <dbReference type="ChEBI" id="CHEBI:57287"/>
        <dbReference type="ChEBI" id="CHEBI:57385"/>
    </reaction>
    <physiologicalReaction direction="left-to-right" evidence="26">
        <dbReference type="Rhea" id="RHEA:40120"/>
    </physiologicalReaction>
</comment>
<evidence type="ECO:0000256" key="2">
    <source>
        <dbReference type="ARBA" id="ARBA00004569"/>
    </source>
</evidence>
<comment type="catalytic activity">
    <reaction evidence="17">
        <text>(9Z)-octadecenoyl-CoA + H2O = (9Z)-octadecenoate + CoA + H(+)</text>
        <dbReference type="Rhea" id="RHEA:40139"/>
        <dbReference type="ChEBI" id="CHEBI:15377"/>
        <dbReference type="ChEBI" id="CHEBI:15378"/>
        <dbReference type="ChEBI" id="CHEBI:30823"/>
        <dbReference type="ChEBI" id="CHEBI:57287"/>
        <dbReference type="ChEBI" id="CHEBI:57387"/>
    </reaction>
    <physiologicalReaction direction="left-to-right" evidence="17">
        <dbReference type="Rhea" id="RHEA:40140"/>
    </physiologicalReaction>
</comment>
<keyword evidence="11" id="KW-0809">Transit peptide</keyword>
<evidence type="ECO:0000259" key="27">
    <source>
        <dbReference type="Pfam" id="PF03061"/>
    </source>
</evidence>
<keyword evidence="6" id="KW-0963">Cytoplasm</keyword>
<dbReference type="InterPro" id="IPR029069">
    <property type="entry name" value="HotDog_dom_sf"/>
</dbReference>
<keyword evidence="9" id="KW-0378">Hydrolase</keyword>
<dbReference type="PANTHER" id="PTHR12418">
    <property type="entry name" value="ACYL-COENZYME A THIOESTERASE THEM4"/>
    <property type="match status" value="1"/>
</dbReference>
<dbReference type="AlphaFoldDB" id="A0A6J6URI8"/>
<dbReference type="GO" id="GO:0006631">
    <property type="term" value="P:fatty acid metabolic process"/>
    <property type="evidence" value="ECO:0007669"/>
    <property type="project" value="UniProtKB-KW"/>
</dbReference>
<comment type="subcellular location">
    <subcellularLocation>
        <location evidence="3">Cell projection</location>
        <location evidence="3">Ruffle membrane</location>
    </subcellularLocation>
    <subcellularLocation>
        <location evidence="1">Cytoplasm</location>
    </subcellularLocation>
    <subcellularLocation>
        <location evidence="4">Mitochondrion inner membrane</location>
        <topology evidence="4">Peripheral membrane protein</topology>
    </subcellularLocation>
    <subcellularLocation>
        <location evidence="2">Mitochondrion intermembrane space</location>
    </subcellularLocation>
</comment>
<evidence type="ECO:0000256" key="18">
    <source>
        <dbReference type="ARBA" id="ARBA00038456"/>
    </source>
</evidence>
<dbReference type="InterPro" id="IPR052365">
    <property type="entry name" value="THEM4/THEM5_acyl-CoA_thioest"/>
</dbReference>
<evidence type="ECO:0000256" key="20">
    <source>
        <dbReference type="ARBA" id="ARBA00040123"/>
    </source>
</evidence>
<comment type="similarity">
    <text evidence="18">Belongs to the THEM4/THEM5 thioesterase family.</text>
</comment>
<dbReference type="EMBL" id="CAEZXX010000076">
    <property type="protein sequence ID" value="CAB4711909.1"/>
    <property type="molecule type" value="Genomic_DNA"/>
</dbReference>
<keyword evidence="12" id="KW-0443">Lipid metabolism</keyword>
<keyword evidence="7" id="KW-0053">Apoptosis</keyword>
<evidence type="ECO:0000256" key="19">
    <source>
        <dbReference type="ARBA" id="ARBA00038848"/>
    </source>
</evidence>
<evidence type="ECO:0000256" key="5">
    <source>
        <dbReference type="ARBA" id="ARBA00022475"/>
    </source>
</evidence>
<evidence type="ECO:0000256" key="9">
    <source>
        <dbReference type="ARBA" id="ARBA00022801"/>
    </source>
</evidence>
<proteinExistence type="inferred from homology"/>
<dbReference type="EMBL" id="CAFBQP010000088">
    <property type="protein sequence ID" value="CAB5066950.1"/>
    <property type="molecule type" value="Genomic_DNA"/>
</dbReference>
<evidence type="ECO:0000256" key="8">
    <source>
        <dbReference type="ARBA" id="ARBA00022792"/>
    </source>
</evidence>
<evidence type="ECO:0000256" key="17">
    <source>
        <dbReference type="ARBA" id="ARBA00037002"/>
    </source>
</evidence>
<keyword evidence="5" id="KW-1003">Cell membrane</keyword>
<comment type="catalytic activity">
    <reaction evidence="16">
        <text>(5Z,8Z,11Z,14Z)-eicosatetraenoyl-CoA + H2O = (5Z,8Z,11Z,14Z)-eicosatetraenoate + CoA + H(+)</text>
        <dbReference type="Rhea" id="RHEA:40151"/>
        <dbReference type="ChEBI" id="CHEBI:15377"/>
        <dbReference type="ChEBI" id="CHEBI:15378"/>
        <dbReference type="ChEBI" id="CHEBI:32395"/>
        <dbReference type="ChEBI" id="CHEBI:57287"/>
        <dbReference type="ChEBI" id="CHEBI:57368"/>
    </reaction>
    <physiologicalReaction direction="left-to-right" evidence="16">
        <dbReference type="Rhea" id="RHEA:40152"/>
    </physiologicalReaction>
</comment>
<evidence type="ECO:0000256" key="23">
    <source>
        <dbReference type="ARBA" id="ARBA00047734"/>
    </source>
</evidence>
<evidence type="ECO:0000256" key="3">
    <source>
        <dbReference type="ARBA" id="ARBA00004632"/>
    </source>
</evidence>
<dbReference type="CDD" id="cd03443">
    <property type="entry name" value="PaaI_thioesterase"/>
    <property type="match status" value="1"/>
</dbReference>
<name>A0A6J6URI8_9ZZZZ</name>
<evidence type="ECO:0000256" key="10">
    <source>
        <dbReference type="ARBA" id="ARBA00022832"/>
    </source>
</evidence>
<dbReference type="Gene3D" id="3.10.129.10">
    <property type="entry name" value="Hotdog Thioesterase"/>
    <property type="match status" value="1"/>
</dbReference>
<dbReference type="EC" id="3.1.2.2" evidence="19"/>
<keyword evidence="10" id="KW-0276">Fatty acid metabolism</keyword>
<dbReference type="Pfam" id="PF03061">
    <property type="entry name" value="4HBT"/>
    <property type="match status" value="1"/>
</dbReference>
<accession>A0A6J6URI8</accession>
<evidence type="ECO:0000256" key="16">
    <source>
        <dbReference type="ARBA" id="ARBA00035852"/>
    </source>
</evidence>
<evidence type="ECO:0000313" key="30">
    <source>
        <dbReference type="EMBL" id="CAB5066950.1"/>
    </source>
</evidence>
<evidence type="ECO:0000256" key="7">
    <source>
        <dbReference type="ARBA" id="ARBA00022703"/>
    </source>
</evidence>
<dbReference type="SUPFAM" id="SSF54637">
    <property type="entry name" value="Thioesterase/thiol ester dehydrase-isomerase"/>
    <property type="match status" value="1"/>
</dbReference>
<evidence type="ECO:0000313" key="29">
    <source>
        <dbReference type="EMBL" id="CAB4761343.1"/>
    </source>
</evidence>
<comment type="catalytic activity">
    <reaction evidence="23">
        <text>hexadecanoyl-CoA + H2O = hexadecanoate + CoA + H(+)</text>
        <dbReference type="Rhea" id="RHEA:16645"/>
        <dbReference type="ChEBI" id="CHEBI:7896"/>
        <dbReference type="ChEBI" id="CHEBI:15377"/>
        <dbReference type="ChEBI" id="CHEBI:15378"/>
        <dbReference type="ChEBI" id="CHEBI:57287"/>
        <dbReference type="ChEBI" id="CHEBI:57379"/>
        <dbReference type="EC" id="3.1.2.2"/>
    </reaction>
    <physiologicalReaction direction="left-to-right" evidence="23">
        <dbReference type="Rhea" id="RHEA:16646"/>
    </physiologicalReaction>
</comment>
<dbReference type="GO" id="GO:0016787">
    <property type="term" value="F:hydrolase activity"/>
    <property type="evidence" value="ECO:0007669"/>
    <property type="project" value="UniProtKB-KW"/>
</dbReference>
<evidence type="ECO:0000256" key="24">
    <source>
        <dbReference type="ARBA" id="ARBA00047969"/>
    </source>
</evidence>
<evidence type="ECO:0000256" key="11">
    <source>
        <dbReference type="ARBA" id="ARBA00022946"/>
    </source>
</evidence>
<keyword evidence="14" id="KW-0472">Membrane</keyword>
<protein>
    <recommendedName>
        <fullName evidence="20">Acyl-coenzyme A thioesterase THEM4</fullName>
        <ecNumber evidence="19">3.1.2.2</ecNumber>
    </recommendedName>
    <alternativeName>
        <fullName evidence="21">Thioesterase superfamily member 4</fullName>
    </alternativeName>
</protein>
<keyword evidence="13" id="KW-0496">Mitochondrion</keyword>
<evidence type="ECO:0000256" key="12">
    <source>
        <dbReference type="ARBA" id="ARBA00023098"/>
    </source>
</evidence>
<evidence type="ECO:0000256" key="6">
    <source>
        <dbReference type="ARBA" id="ARBA00022490"/>
    </source>
</evidence>
<dbReference type="EMBL" id="CAEZYY010000024">
    <property type="protein sequence ID" value="CAB4761343.1"/>
    <property type="molecule type" value="Genomic_DNA"/>
</dbReference>
<evidence type="ECO:0000256" key="15">
    <source>
        <dbReference type="ARBA" id="ARBA00023273"/>
    </source>
</evidence>
<evidence type="ECO:0000256" key="22">
    <source>
        <dbReference type="ARBA" id="ARBA00047588"/>
    </source>
</evidence>
<dbReference type="PANTHER" id="PTHR12418:SF19">
    <property type="entry name" value="ACYL-COENZYME A THIOESTERASE THEM4"/>
    <property type="match status" value="1"/>
</dbReference>